<accession>A0A1E5HEK5</accession>
<keyword evidence="9" id="KW-1185">Reference proteome</keyword>
<dbReference type="RefSeq" id="WP_069639125.1">
    <property type="nucleotide sequence ID" value="NZ_JAFBEZ010000001.1"/>
</dbReference>
<evidence type="ECO:0000256" key="5">
    <source>
        <dbReference type="PROSITE-ProRule" id="PRU00169"/>
    </source>
</evidence>
<evidence type="ECO:0000313" key="8">
    <source>
        <dbReference type="EMBL" id="OEG23387.1"/>
    </source>
</evidence>
<dbReference type="SMART" id="SM00448">
    <property type="entry name" value="REC"/>
    <property type="match status" value="1"/>
</dbReference>
<protein>
    <submittedName>
        <fullName evidence="8">DNA-binding response regulator</fullName>
    </submittedName>
</protein>
<gene>
    <name evidence="8" type="ORF">BCR24_11485</name>
</gene>
<feature type="domain" description="HTH LytTR-type" evidence="7">
    <location>
        <begin position="143"/>
        <end position="244"/>
    </location>
</feature>
<keyword evidence="5" id="KW-0597">Phosphoprotein</keyword>
<dbReference type="CDD" id="cd17533">
    <property type="entry name" value="REC_LytTR_AgrA-like"/>
    <property type="match status" value="1"/>
</dbReference>
<reference evidence="9" key="1">
    <citation type="submission" date="2016-09" db="EMBL/GenBank/DDBJ databases">
        <authorList>
            <person name="Gulvik C.A."/>
        </authorList>
    </citation>
    <scope>NUCLEOTIDE SEQUENCE [LARGE SCALE GENOMIC DNA]</scope>
    <source>
        <strain evidence="9">LMG 26676</strain>
    </source>
</reference>
<dbReference type="EMBL" id="MIKC01000004">
    <property type="protein sequence ID" value="OEG23387.1"/>
    <property type="molecule type" value="Genomic_DNA"/>
</dbReference>
<dbReference type="SMART" id="SM00850">
    <property type="entry name" value="LytTR"/>
    <property type="match status" value="1"/>
</dbReference>
<dbReference type="GO" id="GO:0003677">
    <property type="term" value="F:DNA binding"/>
    <property type="evidence" value="ECO:0007669"/>
    <property type="project" value="UniProtKB-KW"/>
</dbReference>
<name>A0A1E5HEK5_9ENTE</name>
<dbReference type="InterPro" id="IPR046947">
    <property type="entry name" value="LytR-like"/>
</dbReference>
<comment type="function">
    <text evidence="4">Required for high-level post-exponential phase expression of a series of secreted proteins.</text>
</comment>
<evidence type="ECO:0000259" key="6">
    <source>
        <dbReference type="PROSITE" id="PS50110"/>
    </source>
</evidence>
<dbReference type="PROSITE" id="PS50110">
    <property type="entry name" value="RESPONSE_REGULATORY"/>
    <property type="match status" value="1"/>
</dbReference>
<comment type="caution">
    <text evidence="8">The sequence shown here is derived from an EMBL/GenBank/DDBJ whole genome shotgun (WGS) entry which is preliminary data.</text>
</comment>
<evidence type="ECO:0000313" key="9">
    <source>
        <dbReference type="Proteomes" id="UP000094469"/>
    </source>
</evidence>
<dbReference type="GO" id="GO:0000156">
    <property type="term" value="F:phosphorelay response regulator activity"/>
    <property type="evidence" value="ECO:0007669"/>
    <property type="project" value="InterPro"/>
</dbReference>
<evidence type="ECO:0000256" key="4">
    <source>
        <dbReference type="ARBA" id="ARBA00037164"/>
    </source>
</evidence>
<proteinExistence type="predicted"/>
<keyword evidence="8" id="KW-0238">DNA-binding</keyword>
<dbReference type="PANTHER" id="PTHR37299">
    <property type="entry name" value="TRANSCRIPTIONAL REGULATOR-RELATED"/>
    <property type="match status" value="1"/>
</dbReference>
<evidence type="ECO:0000256" key="1">
    <source>
        <dbReference type="ARBA" id="ARBA00022490"/>
    </source>
</evidence>
<organism evidence="8 9">
    <name type="scientific">Enterococcus ureilyticus</name>
    <dbReference type="NCBI Taxonomy" id="1131292"/>
    <lineage>
        <taxon>Bacteria</taxon>
        <taxon>Bacillati</taxon>
        <taxon>Bacillota</taxon>
        <taxon>Bacilli</taxon>
        <taxon>Lactobacillales</taxon>
        <taxon>Enterococcaceae</taxon>
        <taxon>Enterococcus</taxon>
    </lineage>
</organism>
<dbReference type="Pfam" id="PF00072">
    <property type="entry name" value="Response_reg"/>
    <property type="match status" value="1"/>
</dbReference>
<sequence>MNVFILEDDLFQQQYLKRMIERIVKQNLWMCTKLIATSKPKELLAEIANSQNGANIYFLDIEIKREQQAGLELAKEIRLLDPFGQLIFVSTHSEFLPITFKYKLTALDFIDKGFDETEFSKRVEECLEIAFTNKKELVASDAFVFKNQHSDFQVPFADILFFETTEITHKIRLITKNRYTEFYAKLQEIEAMDSRFYRCHRSYVLNVGNIQSVDRVNKLAFFDGEEQCMIARNKVKELVHKLEEVRLIR</sequence>
<dbReference type="OrthoDB" id="9809318at2"/>
<dbReference type="Pfam" id="PF04397">
    <property type="entry name" value="LytTR"/>
    <property type="match status" value="1"/>
</dbReference>
<dbReference type="Gene3D" id="3.40.50.2300">
    <property type="match status" value="1"/>
</dbReference>
<evidence type="ECO:0000256" key="3">
    <source>
        <dbReference type="ARBA" id="ARBA00023159"/>
    </source>
</evidence>
<dbReference type="Gene3D" id="2.40.50.40">
    <property type="match status" value="1"/>
</dbReference>
<keyword evidence="1" id="KW-0963">Cytoplasm</keyword>
<dbReference type="STRING" id="1131292.BCR24_11485"/>
<dbReference type="Proteomes" id="UP000094469">
    <property type="component" value="Unassembled WGS sequence"/>
</dbReference>
<dbReference type="InterPro" id="IPR007492">
    <property type="entry name" value="LytTR_DNA-bd_dom"/>
</dbReference>
<dbReference type="PANTHER" id="PTHR37299:SF3">
    <property type="entry name" value="STAGE 0 SPORULATION PROTEIN A HOMOLOG"/>
    <property type="match status" value="1"/>
</dbReference>
<feature type="modified residue" description="4-aspartylphosphate" evidence="5">
    <location>
        <position position="60"/>
    </location>
</feature>
<dbReference type="InterPro" id="IPR001789">
    <property type="entry name" value="Sig_transdc_resp-reg_receiver"/>
</dbReference>
<dbReference type="InterPro" id="IPR011006">
    <property type="entry name" value="CheY-like_superfamily"/>
</dbReference>
<keyword evidence="3" id="KW-0010">Activator</keyword>
<dbReference type="SUPFAM" id="SSF52172">
    <property type="entry name" value="CheY-like"/>
    <property type="match status" value="1"/>
</dbReference>
<dbReference type="AlphaFoldDB" id="A0A1E5HEK5"/>
<evidence type="ECO:0000259" key="7">
    <source>
        <dbReference type="PROSITE" id="PS50930"/>
    </source>
</evidence>
<feature type="domain" description="Response regulatory" evidence="6">
    <location>
        <begin position="2"/>
        <end position="127"/>
    </location>
</feature>
<keyword evidence="2" id="KW-0902">Two-component regulatory system</keyword>
<dbReference type="PROSITE" id="PS50930">
    <property type="entry name" value="HTH_LYTTR"/>
    <property type="match status" value="1"/>
</dbReference>
<evidence type="ECO:0000256" key="2">
    <source>
        <dbReference type="ARBA" id="ARBA00023012"/>
    </source>
</evidence>